<evidence type="ECO:0000256" key="6">
    <source>
        <dbReference type="ARBA" id="ARBA00033334"/>
    </source>
</evidence>
<dbReference type="Gene3D" id="3.40.50.300">
    <property type="entry name" value="P-loop containing nucleotide triphosphate hydrolases"/>
    <property type="match status" value="1"/>
</dbReference>
<dbReference type="PANTHER" id="PTHR46638:SF1">
    <property type="entry name" value="CORRINOID ADENOSYLTRANSFERASE"/>
    <property type="match status" value="1"/>
</dbReference>
<gene>
    <name evidence="10" type="primary">cobO</name>
    <name evidence="10" type="ORF">G4V39_07675</name>
</gene>
<dbReference type="Proteomes" id="UP000502179">
    <property type="component" value="Chromosome"/>
</dbReference>
<dbReference type="SUPFAM" id="SSF52540">
    <property type="entry name" value="P-loop containing nucleoside triphosphate hydrolases"/>
    <property type="match status" value="1"/>
</dbReference>
<dbReference type="PANTHER" id="PTHR46638">
    <property type="entry name" value="CORRINOID ADENOSYLTRANSFERASE"/>
    <property type="match status" value="1"/>
</dbReference>
<accession>A0A6G7PXL9</accession>
<dbReference type="GO" id="GO:0009236">
    <property type="term" value="P:cobalamin biosynthetic process"/>
    <property type="evidence" value="ECO:0007669"/>
    <property type="project" value="InterPro"/>
</dbReference>
<dbReference type="NCBIfam" id="TIGR00708">
    <property type="entry name" value="cobA"/>
    <property type="match status" value="1"/>
</dbReference>
<reference evidence="10 11" key="1">
    <citation type="submission" date="2020-02" db="EMBL/GenBank/DDBJ databases">
        <title>Genome analysis of Thermosulfuriphilus ammonigenes ST65T, an anaerobic thermophilic chemolithoautotrophic bacterium isolated from a deep-sea hydrothermal vent.</title>
        <authorList>
            <person name="Slobodkina G."/>
            <person name="Allioux M."/>
            <person name="Merkel A."/>
            <person name="Alain K."/>
            <person name="Jebbar M."/>
            <person name="Slobodkin A."/>
        </authorList>
    </citation>
    <scope>NUCLEOTIDE SEQUENCE [LARGE SCALE GENOMIC DNA]</scope>
    <source>
        <strain evidence="10 11">ST65</strain>
    </source>
</reference>
<dbReference type="RefSeq" id="WP_166032371.1">
    <property type="nucleotide sequence ID" value="NZ_CP048877.1"/>
</dbReference>
<evidence type="ECO:0000313" key="11">
    <source>
        <dbReference type="Proteomes" id="UP000502179"/>
    </source>
</evidence>
<proteinExistence type="inferred from homology"/>
<comment type="catalytic activity">
    <reaction evidence="9">
        <text>2 cob(II)alamin + reduced [electron-transfer flavoprotein] + 2 ATP = 2 adenosylcob(III)alamin + 2 triphosphate + oxidized [electron-transfer flavoprotein] + 3 H(+)</text>
        <dbReference type="Rhea" id="RHEA:28671"/>
        <dbReference type="Rhea" id="RHEA-COMP:10685"/>
        <dbReference type="Rhea" id="RHEA-COMP:10686"/>
        <dbReference type="ChEBI" id="CHEBI:15378"/>
        <dbReference type="ChEBI" id="CHEBI:16304"/>
        <dbReference type="ChEBI" id="CHEBI:18036"/>
        <dbReference type="ChEBI" id="CHEBI:18408"/>
        <dbReference type="ChEBI" id="CHEBI:30616"/>
        <dbReference type="ChEBI" id="CHEBI:57692"/>
        <dbReference type="ChEBI" id="CHEBI:58307"/>
        <dbReference type="EC" id="2.5.1.17"/>
    </reaction>
</comment>
<dbReference type="InterPro" id="IPR003724">
    <property type="entry name" value="CblAdoTrfase_CobA"/>
</dbReference>
<comment type="function">
    <text evidence="4">Required for both de novo synthesis of the corrin ring for the assimilation of exogenous corrinoids. Participates in the adenosylation of a variety of incomplete and complete corrinoids.</text>
</comment>
<keyword evidence="11" id="KW-1185">Reference proteome</keyword>
<evidence type="ECO:0000256" key="9">
    <source>
        <dbReference type="ARBA" id="ARBA00048692"/>
    </source>
</evidence>
<dbReference type="EMBL" id="CP048877">
    <property type="protein sequence ID" value="QIJ72153.1"/>
    <property type="molecule type" value="Genomic_DNA"/>
</dbReference>
<dbReference type="KEGG" id="tav:G4V39_07675"/>
<dbReference type="Pfam" id="PF02572">
    <property type="entry name" value="CobA_CobO_BtuR"/>
    <property type="match status" value="1"/>
</dbReference>
<evidence type="ECO:0000256" key="8">
    <source>
        <dbReference type="ARBA" id="ARBA00048555"/>
    </source>
</evidence>
<evidence type="ECO:0000256" key="1">
    <source>
        <dbReference type="ARBA" id="ARBA00005121"/>
    </source>
</evidence>
<evidence type="ECO:0000256" key="2">
    <source>
        <dbReference type="ARBA" id="ARBA00007487"/>
    </source>
</evidence>
<dbReference type="NCBIfam" id="NF004637">
    <property type="entry name" value="PRK05986.1"/>
    <property type="match status" value="1"/>
</dbReference>
<sequence>MLWPQGYVQVYTGPGKGKTTAALGLALRAAGAGLAVFFAQFAKSGEYSEIKALARFADLITVRQYGTGHFVRGRPSAEEIKAAREGFAEVKEIVRAQKHPVVILDEANVAIKFGLISLENVLELIKEKPTPVELVLTGRWAPEELIQAADLVTYMEAVKHYYQAGVRARIGIEK</sequence>
<evidence type="ECO:0000256" key="3">
    <source>
        <dbReference type="ARBA" id="ARBA00012454"/>
    </source>
</evidence>
<keyword evidence="10" id="KW-0808">Transferase</keyword>
<organism evidence="10 11">
    <name type="scientific">Thermosulfuriphilus ammonigenes</name>
    <dbReference type="NCBI Taxonomy" id="1936021"/>
    <lineage>
        <taxon>Bacteria</taxon>
        <taxon>Pseudomonadati</taxon>
        <taxon>Thermodesulfobacteriota</taxon>
        <taxon>Thermodesulfobacteria</taxon>
        <taxon>Thermodesulfobacteriales</taxon>
        <taxon>Thermodesulfobacteriaceae</taxon>
        <taxon>Thermosulfuriphilus</taxon>
    </lineage>
</organism>
<evidence type="ECO:0000256" key="4">
    <source>
        <dbReference type="ARBA" id="ARBA00024929"/>
    </source>
</evidence>
<evidence type="ECO:0000313" key="10">
    <source>
        <dbReference type="EMBL" id="QIJ72153.1"/>
    </source>
</evidence>
<dbReference type="InterPro" id="IPR027417">
    <property type="entry name" value="P-loop_NTPase"/>
</dbReference>
<comment type="similarity">
    <text evidence="2">Belongs to the Cob(I)alamin adenosyltransferase family.</text>
</comment>
<dbReference type="AlphaFoldDB" id="A0A6G7PXL9"/>
<protein>
    <recommendedName>
        <fullName evidence="3">corrinoid adenosyltransferase</fullName>
        <ecNumber evidence="3">2.5.1.17</ecNumber>
    </recommendedName>
    <alternativeName>
        <fullName evidence="5">Cob(II)alamin adenosyltransferase</fullName>
    </alternativeName>
    <alternativeName>
        <fullName evidence="7">Cob(II)yrinic acid a,c-diamide adenosyltransferase</fullName>
    </alternativeName>
    <alternativeName>
        <fullName evidence="6">Cobinamide/cobalamin adenosyltransferase</fullName>
    </alternativeName>
</protein>
<dbReference type="GO" id="GO:0008817">
    <property type="term" value="F:corrinoid adenosyltransferase activity"/>
    <property type="evidence" value="ECO:0007669"/>
    <property type="project" value="UniProtKB-EC"/>
</dbReference>
<evidence type="ECO:0000256" key="5">
    <source>
        <dbReference type="ARBA" id="ARBA00031529"/>
    </source>
</evidence>
<evidence type="ECO:0000256" key="7">
    <source>
        <dbReference type="ARBA" id="ARBA00033354"/>
    </source>
</evidence>
<dbReference type="PIRSF" id="PIRSF015617">
    <property type="entry name" value="Adensltrnsf_CobA"/>
    <property type="match status" value="1"/>
</dbReference>
<dbReference type="GO" id="GO:0005524">
    <property type="term" value="F:ATP binding"/>
    <property type="evidence" value="ECO:0007669"/>
    <property type="project" value="InterPro"/>
</dbReference>
<comment type="pathway">
    <text evidence="1">Cofactor biosynthesis; adenosylcobalamin biosynthesis; adenosylcobalamin from cob(II)yrinate a,c-diamide: step 2/7.</text>
</comment>
<dbReference type="EC" id="2.5.1.17" evidence="3"/>
<comment type="catalytic activity">
    <reaction evidence="8">
        <text>2 cob(II)yrinate a,c diamide + reduced [electron-transfer flavoprotein] + 2 ATP = 2 adenosylcob(III)yrinate a,c-diamide + 2 triphosphate + oxidized [electron-transfer flavoprotein] + 3 H(+)</text>
        <dbReference type="Rhea" id="RHEA:11528"/>
        <dbReference type="Rhea" id="RHEA-COMP:10685"/>
        <dbReference type="Rhea" id="RHEA-COMP:10686"/>
        <dbReference type="ChEBI" id="CHEBI:15378"/>
        <dbReference type="ChEBI" id="CHEBI:18036"/>
        <dbReference type="ChEBI" id="CHEBI:30616"/>
        <dbReference type="ChEBI" id="CHEBI:57692"/>
        <dbReference type="ChEBI" id="CHEBI:58307"/>
        <dbReference type="ChEBI" id="CHEBI:58503"/>
        <dbReference type="ChEBI" id="CHEBI:58537"/>
        <dbReference type="EC" id="2.5.1.17"/>
    </reaction>
</comment>
<name>A0A6G7PXL9_9BACT</name>